<dbReference type="KEGG" id="vg:11257177"/>
<dbReference type="PANTHER" id="PTHR32134:SF173">
    <property type="entry name" value="FNIP REPEAT-CONTAINING PROTEIN-RELATED"/>
    <property type="match status" value="1"/>
</dbReference>
<protein>
    <submittedName>
        <fullName evidence="2">Putative F-box and FNIP repeat-containing protein</fullName>
    </submittedName>
</protein>
<dbReference type="InterPro" id="IPR032675">
    <property type="entry name" value="LRR_dom_sf"/>
</dbReference>
<dbReference type="RefSeq" id="YP_004895090.1">
    <property type="nucleotide sequence ID" value="NC_016072.1"/>
</dbReference>
<dbReference type="InterPro" id="IPR051251">
    <property type="entry name" value="STK_FNIP-Repeat"/>
</dbReference>
<organism evidence="2">
    <name type="scientific">Megavirus chiliensis</name>
    <dbReference type="NCBI Taxonomy" id="1094892"/>
    <lineage>
        <taxon>Viruses</taxon>
        <taxon>Varidnaviria</taxon>
        <taxon>Bamfordvirae</taxon>
        <taxon>Nucleocytoviricota</taxon>
        <taxon>Megaviricetes</taxon>
        <taxon>Imitervirales</taxon>
        <taxon>Mimiviridae</taxon>
        <taxon>Megamimivirinae</taxon>
        <taxon>Megavirus</taxon>
        <taxon>Megavirus chilense</taxon>
    </lineage>
</organism>
<evidence type="ECO:0000256" key="1">
    <source>
        <dbReference type="SAM" id="Phobius"/>
    </source>
</evidence>
<dbReference type="Gene3D" id="3.80.10.10">
    <property type="entry name" value="Ribonuclease Inhibitor"/>
    <property type="match status" value="1"/>
</dbReference>
<proteinExistence type="predicted"/>
<feature type="transmembrane region" description="Helical" evidence="1">
    <location>
        <begin position="9"/>
        <end position="28"/>
    </location>
</feature>
<keyword evidence="1" id="KW-0812">Transmembrane</keyword>
<dbReference type="Pfam" id="PF05725">
    <property type="entry name" value="FNIP"/>
    <property type="match status" value="9"/>
</dbReference>
<dbReference type="GeneID" id="11257177"/>
<dbReference type="OrthoDB" id="8589at10239"/>
<name>G5CQ97_9VIRU</name>
<evidence type="ECO:0000313" key="2">
    <source>
        <dbReference type="EMBL" id="AEQ32377.1"/>
    </source>
</evidence>
<keyword evidence="1" id="KW-0472">Membrane</keyword>
<reference evidence="2" key="1">
    <citation type="journal article" date="2011" name="Proc. Natl. Acad. Sci. U.S.A.">
        <title>Distant Mimivirus relative with a larger genome highlights the fundamental features of Megaviridae.</title>
        <authorList>
            <person name="Arslan D."/>
            <person name="Legendre M."/>
            <person name="Seltzer V."/>
            <person name="Abergel C."/>
            <person name="Claverie J.M."/>
        </authorList>
    </citation>
    <scope>NUCLEOTIDE SEQUENCE [LARGE SCALE GENOMIC DNA]</scope>
</reference>
<dbReference type="EMBL" id="JN258408">
    <property type="protein sequence ID" value="AEQ32377.1"/>
    <property type="molecule type" value="Genomic_DNA"/>
</dbReference>
<dbReference type="PANTHER" id="PTHR32134">
    <property type="entry name" value="FNIP REPEAT-CONTAINING PROTEIN"/>
    <property type="match status" value="1"/>
</dbReference>
<gene>
    <name evidence="2" type="primary">mg1039</name>
</gene>
<sequence length="691" mass="79222">MVKKLINNLIINLLLLNYLFSIMNFLNICDDVIINILNLIPDRDKFNLLLTCHQIYNLNDQIWFSDKTYPYVEVSDSKFRFKKIEYIAHTLDIPYGVTILNMEIGQQINYIPPTIKKIHFYLGRSGNKGKSIRFDKLIDYIGGENINIYKNITHIMFDPRFNQSVEGLIPNGITHLNFGSDFNQSIKNSIPCGVKKIKFGNHFNQPIKGHIPNTVTHLNLGCYNDSLADHIPNSITHLNLGTSFNQKINPGDIPYGIIKLELGLNFNQKLEPGDIPETVEYLDFGLAFNQKLKISVIPKNVKYLKFGYCFNQRIKKYIPYGVTHIIMDDVSGRFNRSIKGTIPETVQCLKLGSGFNKPIKNNIPKSVKHLEFGQDDAKYFFGNRFNKSIKNALPPNLQYLYLGHEFNQSLNGNIPSTISKLEFGNSFNQPLKPGDIPIGVTHIKFGYHFNKSIEQCLPKTITHIEFGYSFNQSIKNSIPDGTKSIIFGHEFNQSIENSLPNTITYLKFGDKFNQSIINSIPFGVKYLIFGHDFNQSMHNSIPVSVTNLTICENVTSENIYVPSNIKYFRLKSKQWINIPMPTSLRFLRLSKRIKLNKTDILPEGITHLIGGSWICQTELLLKIPKSVYHLTLSKYDDNIIGSKIYHINYISKRGSYTIINKLLPENFTPKLKEYLPGVKHFYIKDKSYCVV</sequence>
<accession>G5CQ97</accession>
<dbReference type="SUPFAM" id="SSF52058">
    <property type="entry name" value="L domain-like"/>
    <property type="match status" value="1"/>
</dbReference>
<dbReference type="InterPro" id="IPR008615">
    <property type="entry name" value="FNIP"/>
</dbReference>
<keyword evidence="1" id="KW-1133">Transmembrane helix</keyword>